<dbReference type="AlphaFoldDB" id="A0A1W5CT81"/>
<feature type="compositionally biased region" description="Polar residues" evidence="1">
    <location>
        <begin position="424"/>
        <end position="436"/>
    </location>
</feature>
<reference evidence="3" key="1">
    <citation type="submission" date="2017-03" db="EMBL/GenBank/DDBJ databases">
        <authorList>
            <person name="Sharma R."/>
            <person name="Thines M."/>
        </authorList>
    </citation>
    <scope>NUCLEOTIDE SEQUENCE [LARGE SCALE GENOMIC DNA]</scope>
</reference>
<dbReference type="EMBL" id="FWEW01000197">
    <property type="protein sequence ID" value="SLM33990.1"/>
    <property type="molecule type" value="Genomic_DNA"/>
</dbReference>
<feature type="region of interest" description="Disordered" evidence="1">
    <location>
        <begin position="1"/>
        <end position="40"/>
    </location>
</feature>
<sequence length="501" mass="53866">MLAARDQENLVHGHQAAAAAKPLNQGVKQLAPKTPGNKVPKTPFKVPLNDENGPAGFGGGKTVLKMGARGNENLMTVGKKGGLGDKNAFVTPLGPRNRAPLGLKTTNARAKAFQTPGPPIPENDLDKGAQRSATARKPKARVSLAEMTKVEILGDKDELADREIEYMPPRSIDLPDYPDDMPHDIDLSMFANGGLTRGFWAHYGNPLGDDGLTHHEREALKRQARWNKMDKEIEEAIQSQLDSIIPCTHDPSCPGSECKDATAHRQTVEAKQRKKNPPTSLKPGPPIKKPLAPNPPSTTLTAKSAAVALSHPNRLPPLTPAPPIKNPPPPNPPSTTLTAKSAAVALSHPNRLAPTLPKTRKPSLPPSSTPFPPRNPTAAALASRTIGYSAGRATSASLRHSVLPSSTKPPSTKAPSSSFPTTKANNNINRPRSPDTTLPPALYIRRYGVPPEGSEKWLECWRSGCFDEDGEEGDGGLRGGMEGLERVLREEEEEREGEFVW</sequence>
<evidence type="ECO:0000256" key="1">
    <source>
        <dbReference type="SAM" id="MobiDB-lite"/>
    </source>
</evidence>
<evidence type="ECO:0000313" key="3">
    <source>
        <dbReference type="Proteomes" id="UP000192927"/>
    </source>
</evidence>
<feature type="compositionally biased region" description="Pro residues" evidence="1">
    <location>
        <begin position="314"/>
        <end position="333"/>
    </location>
</feature>
<keyword evidence="3" id="KW-1185">Reference proteome</keyword>
<organism evidence="2 3">
    <name type="scientific">Lasallia pustulata</name>
    <dbReference type="NCBI Taxonomy" id="136370"/>
    <lineage>
        <taxon>Eukaryota</taxon>
        <taxon>Fungi</taxon>
        <taxon>Dikarya</taxon>
        <taxon>Ascomycota</taxon>
        <taxon>Pezizomycotina</taxon>
        <taxon>Lecanoromycetes</taxon>
        <taxon>OSLEUM clade</taxon>
        <taxon>Umbilicariomycetidae</taxon>
        <taxon>Umbilicariales</taxon>
        <taxon>Umbilicariaceae</taxon>
        <taxon>Lasallia</taxon>
    </lineage>
</organism>
<feature type="region of interest" description="Disordered" evidence="1">
    <location>
        <begin position="397"/>
        <end position="439"/>
    </location>
</feature>
<name>A0A1W5CT81_9LECA</name>
<feature type="region of interest" description="Disordered" evidence="1">
    <location>
        <begin position="253"/>
        <end position="337"/>
    </location>
</feature>
<accession>A0A1W5CT81</accession>
<feature type="compositionally biased region" description="Pro residues" evidence="1">
    <location>
        <begin position="363"/>
        <end position="375"/>
    </location>
</feature>
<feature type="region of interest" description="Disordered" evidence="1">
    <location>
        <begin position="113"/>
        <end position="137"/>
    </location>
</feature>
<feature type="compositionally biased region" description="Basic and acidic residues" evidence="1">
    <location>
        <begin position="257"/>
        <end position="271"/>
    </location>
</feature>
<dbReference type="Proteomes" id="UP000192927">
    <property type="component" value="Unassembled WGS sequence"/>
</dbReference>
<feature type="compositionally biased region" description="Low complexity" evidence="1">
    <location>
        <begin position="404"/>
        <end position="423"/>
    </location>
</feature>
<evidence type="ECO:0000313" key="2">
    <source>
        <dbReference type="EMBL" id="SLM33990.1"/>
    </source>
</evidence>
<protein>
    <submittedName>
        <fullName evidence="2">Uncharacterized protein</fullName>
    </submittedName>
</protein>
<feature type="region of interest" description="Disordered" evidence="1">
    <location>
        <begin position="349"/>
        <end position="378"/>
    </location>
</feature>
<feature type="compositionally biased region" description="Basic and acidic residues" evidence="1">
    <location>
        <begin position="1"/>
        <end position="11"/>
    </location>
</feature>
<proteinExistence type="predicted"/>
<feature type="compositionally biased region" description="Pro residues" evidence="1">
    <location>
        <begin position="283"/>
        <end position="296"/>
    </location>
</feature>